<comment type="caution">
    <text evidence="1">The sequence shown here is derived from an EMBL/GenBank/DDBJ whole genome shotgun (WGS) entry which is preliminary data.</text>
</comment>
<accession>A0AAN7MSN3</accession>
<organism evidence="1 2">
    <name type="scientific">Mycteria americana</name>
    <name type="common">Wood stork</name>
    <dbReference type="NCBI Taxonomy" id="33587"/>
    <lineage>
        <taxon>Eukaryota</taxon>
        <taxon>Metazoa</taxon>
        <taxon>Chordata</taxon>
        <taxon>Craniata</taxon>
        <taxon>Vertebrata</taxon>
        <taxon>Euteleostomi</taxon>
        <taxon>Archelosauria</taxon>
        <taxon>Archosauria</taxon>
        <taxon>Dinosauria</taxon>
        <taxon>Saurischia</taxon>
        <taxon>Theropoda</taxon>
        <taxon>Coelurosauria</taxon>
        <taxon>Aves</taxon>
        <taxon>Neognathae</taxon>
        <taxon>Neoaves</taxon>
        <taxon>Aequornithes</taxon>
        <taxon>Ciconiiformes</taxon>
        <taxon>Ciconiidae</taxon>
        <taxon>Mycteria</taxon>
    </lineage>
</organism>
<dbReference type="InterPro" id="IPR050462">
    <property type="entry name" value="Retroviral_Gag-Pol_poly"/>
</dbReference>
<dbReference type="InterPro" id="IPR008919">
    <property type="entry name" value="Retrov_capsid_N"/>
</dbReference>
<dbReference type="Proteomes" id="UP001333110">
    <property type="component" value="Unassembled WGS sequence"/>
</dbReference>
<keyword evidence="2" id="KW-1185">Reference proteome</keyword>
<dbReference type="Gene3D" id="1.10.150.180">
    <property type="entry name" value="Gamma-retroviral matrix domain"/>
    <property type="match status" value="1"/>
</dbReference>
<protein>
    <submittedName>
        <fullName evidence="1">Uncharacterized protein</fullName>
    </submittedName>
</protein>
<dbReference type="GO" id="GO:0016032">
    <property type="term" value="P:viral process"/>
    <property type="evidence" value="ECO:0007669"/>
    <property type="project" value="InterPro"/>
</dbReference>
<dbReference type="SUPFAM" id="SSF47836">
    <property type="entry name" value="Retroviral matrix proteins"/>
    <property type="match status" value="1"/>
</dbReference>
<dbReference type="SUPFAM" id="SSF47943">
    <property type="entry name" value="Retrovirus capsid protein, N-terminal core domain"/>
    <property type="match status" value="1"/>
</dbReference>
<dbReference type="InterPro" id="IPR036946">
    <property type="entry name" value="G_retro_matrix_sf"/>
</dbReference>
<sequence length="237" mass="27279">MGGQQSGGIVKKSPLGCILAHWKEIGGPPGGSVNKKTLIKYCDQWWPLYKLEDGEKWPLNRTLKYNTLLQLMLFLRREGKWDEVVYADMFFTLRNHPEWQKECGINLAPQDPMVLVIEKERNIEKKGKVIEKEMRVLLGEKSRRRERERNWRVTAGNYRDDPERVAKGFELIVKTQDPDWEDVDAMLDAVFSESEKQMVVRAARTQVQALVLAGTLPGTVELPIPAGTLTRWEPGIY</sequence>
<dbReference type="InterPro" id="IPR010999">
    <property type="entry name" value="Retrovr_matrix"/>
</dbReference>
<dbReference type="PANTHER" id="PTHR33166">
    <property type="entry name" value="GAG_P30 DOMAIN-CONTAINING PROTEIN"/>
    <property type="match status" value="1"/>
</dbReference>
<dbReference type="EMBL" id="JAUNZN010000015">
    <property type="protein sequence ID" value="KAK4812339.1"/>
    <property type="molecule type" value="Genomic_DNA"/>
</dbReference>
<dbReference type="Gene3D" id="1.10.375.10">
    <property type="entry name" value="Human Immunodeficiency Virus Type 1 Capsid Protein"/>
    <property type="match status" value="1"/>
</dbReference>
<proteinExistence type="predicted"/>
<dbReference type="AlphaFoldDB" id="A0AAN7MSN3"/>
<reference evidence="1 2" key="1">
    <citation type="journal article" date="2023" name="J. Hered.">
        <title>Chromosome-level genome of the wood stork (Mycteria americana) provides insight into avian chromosome evolution.</title>
        <authorList>
            <person name="Flamio R. Jr."/>
            <person name="Ramstad K.M."/>
        </authorList>
    </citation>
    <scope>NUCLEOTIDE SEQUENCE [LARGE SCALE GENOMIC DNA]</scope>
    <source>
        <strain evidence="1">JAX WOST 10</strain>
    </source>
</reference>
<gene>
    <name evidence="1" type="ORF">QYF61_017116</name>
</gene>
<evidence type="ECO:0000313" key="1">
    <source>
        <dbReference type="EMBL" id="KAK4812339.1"/>
    </source>
</evidence>
<evidence type="ECO:0000313" key="2">
    <source>
        <dbReference type="Proteomes" id="UP001333110"/>
    </source>
</evidence>
<name>A0AAN7MSN3_MYCAM</name>